<dbReference type="PANTHER" id="PTHR31891">
    <property type="entry name" value="FORMAMIDASE C869.04-RELATED"/>
    <property type="match status" value="1"/>
</dbReference>
<dbReference type="AlphaFoldDB" id="A0A378YEY9"/>
<dbReference type="InterPro" id="IPR009057">
    <property type="entry name" value="Homeodomain-like_sf"/>
</dbReference>
<dbReference type="InterPro" id="IPR004304">
    <property type="entry name" value="FmdA_AmdA"/>
</dbReference>
<reference evidence="5 6" key="1">
    <citation type="submission" date="2018-06" db="EMBL/GenBank/DDBJ databases">
        <authorList>
            <consortium name="Pathogen Informatics"/>
            <person name="Doyle S."/>
        </authorList>
    </citation>
    <scope>NUCLEOTIDE SEQUENCE [LARGE SCALE GENOMIC DNA]</scope>
    <source>
        <strain evidence="5 6">NCTC13160</strain>
    </source>
</reference>
<dbReference type="PROSITE" id="PS01124">
    <property type="entry name" value="HTH_ARAC_FAMILY_2"/>
    <property type="match status" value="1"/>
</dbReference>
<dbReference type="OrthoDB" id="9178898at2"/>
<feature type="domain" description="HTH araC/xylS-type" evidence="4">
    <location>
        <begin position="212"/>
        <end position="313"/>
    </location>
</feature>
<name>A0A378YEY9_9BURK</name>
<evidence type="ECO:0000256" key="1">
    <source>
        <dbReference type="ARBA" id="ARBA00023015"/>
    </source>
</evidence>
<dbReference type="SUPFAM" id="SSF141130">
    <property type="entry name" value="Acetamidase/Formamidase-like"/>
    <property type="match status" value="1"/>
</dbReference>
<dbReference type="Gene3D" id="3.10.28.20">
    <property type="entry name" value="Acetamidase/Formamidase-like domains"/>
    <property type="match status" value="1"/>
</dbReference>
<dbReference type="InterPro" id="IPR020449">
    <property type="entry name" value="Tscrpt_reg_AraC-type_HTH"/>
</dbReference>
<protein>
    <submittedName>
        <fullName evidence="5">Acetamidase</fullName>
        <ecNumber evidence="5">3.5.1.-</ecNumber>
    </submittedName>
</protein>
<evidence type="ECO:0000313" key="5">
    <source>
        <dbReference type="EMBL" id="SUA75742.1"/>
    </source>
</evidence>
<dbReference type="GO" id="GO:0016811">
    <property type="term" value="F:hydrolase activity, acting on carbon-nitrogen (but not peptide) bonds, in linear amides"/>
    <property type="evidence" value="ECO:0007669"/>
    <property type="project" value="InterPro"/>
</dbReference>
<dbReference type="STRING" id="93220.A6P55_02065"/>
<dbReference type="Gene3D" id="2.60.120.580">
    <property type="entry name" value="Acetamidase/Formamidase-like domains"/>
    <property type="match status" value="2"/>
</dbReference>
<dbReference type="Pfam" id="PF03069">
    <property type="entry name" value="FmdA_AmdA"/>
    <property type="match status" value="2"/>
</dbReference>
<dbReference type="SUPFAM" id="SSF46689">
    <property type="entry name" value="Homeodomain-like"/>
    <property type="match status" value="1"/>
</dbReference>
<organism evidence="5 6">
    <name type="scientific">Pandoraea pnomenusa</name>
    <dbReference type="NCBI Taxonomy" id="93220"/>
    <lineage>
        <taxon>Bacteria</taxon>
        <taxon>Pseudomonadati</taxon>
        <taxon>Pseudomonadota</taxon>
        <taxon>Betaproteobacteria</taxon>
        <taxon>Burkholderiales</taxon>
        <taxon>Burkholderiaceae</taxon>
        <taxon>Pandoraea</taxon>
    </lineage>
</organism>
<dbReference type="PRINTS" id="PR00032">
    <property type="entry name" value="HTHARAC"/>
</dbReference>
<dbReference type="GO" id="GO:0003700">
    <property type="term" value="F:DNA-binding transcription factor activity"/>
    <property type="evidence" value="ECO:0007669"/>
    <property type="project" value="InterPro"/>
</dbReference>
<keyword evidence="3" id="KW-0804">Transcription</keyword>
<proteinExistence type="predicted"/>
<dbReference type="Gene3D" id="1.10.10.60">
    <property type="entry name" value="Homeodomain-like"/>
    <property type="match status" value="1"/>
</dbReference>
<dbReference type="InterPro" id="IPR018060">
    <property type="entry name" value="HTH_AraC"/>
</dbReference>
<dbReference type="Pfam" id="PF12833">
    <property type="entry name" value="HTH_18"/>
    <property type="match status" value="1"/>
</dbReference>
<dbReference type="KEGG" id="ppnm:LV28_05120"/>
<keyword evidence="2" id="KW-0238">DNA-binding</keyword>
<dbReference type="EC" id="3.5.1.-" evidence="5"/>
<keyword evidence="5" id="KW-0378">Hydrolase</keyword>
<dbReference type="EMBL" id="UGSG01000001">
    <property type="protein sequence ID" value="SUA75742.1"/>
    <property type="molecule type" value="Genomic_DNA"/>
</dbReference>
<dbReference type="GO" id="GO:0043565">
    <property type="term" value="F:sequence-specific DNA binding"/>
    <property type="evidence" value="ECO:0007669"/>
    <property type="project" value="InterPro"/>
</dbReference>
<keyword evidence="1" id="KW-0805">Transcription regulation</keyword>
<dbReference type="RefSeq" id="WP_038617940.1">
    <property type="nucleotide sequence ID" value="NZ_CP009553.3"/>
</dbReference>
<gene>
    <name evidence="5" type="primary">amdA</name>
    <name evidence="5" type="ORF">NCTC13160_01013</name>
</gene>
<evidence type="ECO:0000256" key="3">
    <source>
        <dbReference type="ARBA" id="ARBA00023163"/>
    </source>
</evidence>
<sequence length="795" mass="86678">MDRAHFSTESYAHDQRGPAWQARLLDARLHFRSPTPGQPLHGTLLTHRTPAGIELSVIASTPQIVTARAGGERGFLLIMLLDGQAELSGPGTRDGERLAAGDIACIPGNESADLVASTPFRLVSVHVRHALIAPRLGSAPPVHTCKLPAGVAPLFGGLLGGLAARLESMQDADPHVLAPVESVILECLASALAAVKPQAAPGLSTSRAIAFERICHRIQARLAEPDLSLCAIARDEHVSDRYLRKLFEGSGHSFSSYLRHSRLQRCFADLHNPAYDQLSVSDICYRWGFNDPSYFSQAFRERFGLSPKASRDQAMRARALPQRARISRGHPDVPAGIAQRAQAVARAEQRVGNDEGEDVEASCAADIDPYRAVPHDDGRHHYLRATCDTVHWGYLSHDLPPVLTVRSGDTVTVETLTQHATDDWERMIQGDPGAQSVFHWTATQKNVDRRGAGPMDASVYGRGAGEGFGVHICTGPIAVEDAMPGDVLEVRILDLRPRPSANPDYAGKAFGSHASTWWGFHYQDMLTLPREREVVTVFEIDCHEDGDGDVARALYSFRWTPQQDPFGVVHPTIDYPGVPVDHTRITKNHRTLRNVEIPLRPHFGVLAVAPAQDGLIDSIPPSSYAGNLDNWRVTRGASVFLKVAVPGALLSIGDPHASQGDAELGGTAIECSLTGNVQLILHKKAAIEASAPYADLTYPLVETPTEWIIHGFSSPNHLAELGQKAQSQIYMKSTLDSALRDAFLKARRFLMQVKRLTEDEATAILSIAVDFGVTQVVNGNWGVHAIIRKRMFLDQ</sequence>
<evidence type="ECO:0000256" key="2">
    <source>
        <dbReference type="ARBA" id="ARBA00023125"/>
    </source>
</evidence>
<accession>A0A378YEY9</accession>
<evidence type="ECO:0000313" key="6">
    <source>
        <dbReference type="Proteomes" id="UP000254573"/>
    </source>
</evidence>
<dbReference type="PANTHER" id="PTHR31891:SF1">
    <property type="entry name" value="FORMAMIDASE C869.04-RELATED"/>
    <property type="match status" value="1"/>
</dbReference>
<dbReference type="Proteomes" id="UP000254573">
    <property type="component" value="Unassembled WGS sequence"/>
</dbReference>
<dbReference type="SMART" id="SM00342">
    <property type="entry name" value="HTH_ARAC"/>
    <property type="match status" value="1"/>
</dbReference>
<evidence type="ECO:0000259" key="4">
    <source>
        <dbReference type="PROSITE" id="PS01124"/>
    </source>
</evidence>